<dbReference type="EMBL" id="UAQP01000014">
    <property type="protein sequence ID" value="SPU54804.1"/>
    <property type="molecule type" value="Genomic_DNA"/>
</dbReference>
<dbReference type="Pfam" id="PF07876">
    <property type="entry name" value="Dabb"/>
    <property type="match status" value="1"/>
</dbReference>
<dbReference type="RefSeq" id="WP_112862918.1">
    <property type="nucleotide sequence ID" value="NZ_UAQP01000014.1"/>
</dbReference>
<dbReference type="PROSITE" id="PS51502">
    <property type="entry name" value="S_R_A_B_BARREL"/>
    <property type="match status" value="1"/>
</dbReference>
<dbReference type="Gene3D" id="3.30.70.100">
    <property type="match status" value="1"/>
</dbReference>
<dbReference type="InterPro" id="IPR013097">
    <property type="entry name" value="Dabb"/>
</dbReference>
<name>A0A2X1BVN8_BREVE</name>
<sequence length="134" mass="14251">MIYHITRFKLKPDADPAAVDAAVAQLHKMGQEIGAVRSYCVGKDIGGEYGLGALYVLDDMAGYGEYLQSPIHRKVDEIGLPLVDDMVSFDISDDADPALAEEIGQMHKARYEGDAALADLVSGLKSYAGSGTSG</sequence>
<protein>
    <submittedName>
        <fullName evidence="2">Stress responsive A/B Barrel Domain</fullName>
    </submittedName>
</protein>
<dbReference type="AlphaFoldDB" id="A0A2X1BVN8"/>
<dbReference type="SMART" id="SM00886">
    <property type="entry name" value="Dabb"/>
    <property type="match status" value="1"/>
</dbReference>
<proteinExistence type="predicted"/>
<organism evidence="2 3">
    <name type="scientific">Brevundimonas vesicularis</name>
    <name type="common">Pseudomonas vesicularis</name>
    <dbReference type="NCBI Taxonomy" id="41276"/>
    <lineage>
        <taxon>Bacteria</taxon>
        <taxon>Pseudomonadati</taxon>
        <taxon>Pseudomonadota</taxon>
        <taxon>Alphaproteobacteria</taxon>
        <taxon>Caulobacterales</taxon>
        <taxon>Caulobacteraceae</taxon>
        <taxon>Brevundimonas</taxon>
    </lineage>
</organism>
<evidence type="ECO:0000259" key="1">
    <source>
        <dbReference type="PROSITE" id="PS51502"/>
    </source>
</evidence>
<feature type="domain" description="Stress-response A/B barrel" evidence="1">
    <location>
        <begin position="2"/>
        <end position="91"/>
    </location>
</feature>
<dbReference type="SUPFAM" id="SSF54909">
    <property type="entry name" value="Dimeric alpha+beta barrel"/>
    <property type="match status" value="1"/>
</dbReference>
<reference evidence="2 3" key="1">
    <citation type="submission" date="2018-06" db="EMBL/GenBank/DDBJ databases">
        <authorList>
            <consortium name="Pathogen Informatics"/>
            <person name="Doyle S."/>
        </authorList>
    </citation>
    <scope>NUCLEOTIDE SEQUENCE [LARGE SCALE GENOMIC DNA]</scope>
    <source>
        <strain evidence="2 3">NCTC11166</strain>
    </source>
</reference>
<gene>
    <name evidence="2" type="ORF">NCTC11166_02190</name>
</gene>
<dbReference type="InterPro" id="IPR011008">
    <property type="entry name" value="Dimeric_a/b-barrel"/>
</dbReference>
<accession>A0A2X1BVN8</accession>
<evidence type="ECO:0000313" key="2">
    <source>
        <dbReference type="EMBL" id="SPU54804.1"/>
    </source>
</evidence>
<evidence type="ECO:0000313" key="3">
    <source>
        <dbReference type="Proteomes" id="UP000251186"/>
    </source>
</evidence>
<dbReference type="Proteomes" id="UP000251186">
    <property type="component" value="Unassembled WGS sequence"/>
</dbReference>